<comment type="caution">
    <text evidence="2">The sequence shown here is derived from an EMBL/GenBank/DDBJ whole genome shotgun (WGS) entry which is preliminary data.</text>
</comment>
<organism evidence="2 3">
    <name type="scientific">Pseudoduganella buxea</name>
    <dbReference type="NCBI Taxonomy" id="1949069"/>
    <lineage>
        <taxon>Bacteria</taxon>
        <taxon>Pseudomonadati</taxon>
        <taxon>Pseudomonadota</taxon>
        <taxon>Betaproteobacteria</taxon>
        <taxon>Burkholderiales</taxon>
        <taxon>Oxalobacteraceae</taxon>
        <taxon>Telluria group</taxon>
        <taxon>Pseudoduganella</taxon>
    </lineage>
</organism>
<accession>A0A6I3T0L7</accession>
<proteinExistence type="predicted"/>
<name>A0A6I3T0L7_9BURK</name>
<dbReference type="EMBL" id="WNKZ01000072">
    <property type="protein sequence ID" value="MTV55130.1"/>
    <property type="molecule type" value="Genomic_DNA"/>
</dbReference>
<keyword evidence="1" id="KW-0732">Signal</keyword>
<gene>
    <name evidence="2" type="ORF">GM672_20580</name>
</gene>
<evidence type="ECO:0000256" key="1">
    <source>
        <dbReference type="SAM" id="SignalP"/>
    </source>
</evidence>
<evidence type="ECO:0000313" key="2">
    <source>
        <dbReference type="EMBL" id="MTV55130.1"/>
    </source>
</evidence>
<dbReference type="OrthoDB" id="7191982at2"/>
<dbReference type="RefSeq" id="WP_155472410.1">
    <property type="nucleotide sequence ID" value="NZ_BMKG01000011.1"/>
</dbReference>
<dbReference type="InterPro" id="IPR018247">
    <property type="entry name" value="EF_Hand_1_Ca_BS"/>
</dbReference>
<reference evidence="2 3" key="1">
    <citation type="submission" date="2019-11" db="EMBL/GenBank/DDBJ databases">
        <title>Type strains purchased from KCTC, JCM and DSMZ.</title>
        <authorList>
            <person name="Lu H."/>
        </authorList>
    </citation>
    <scope>NUCLEOTIDE SEQUENCE [LARGE SCALE GENOMIC DNA]</scope>
    <source>
        <strain evidence="2 3">KCTC 52429</strain>
    </source>
</reference>
<dbReference type="Gene3D" id="3.40.50.1110">
    <property type="entry name" value="SGNH hydrolase"/>
    <property type="match status" value="2"/>
</dbReference>
<dbReference type="GO" id="GO:0004622">
    <property type="term" value="F:phosphatidylcholine lysophospholipase activity"/>
    <property type="evidence" value="ECO:0007669"/>
    <property type="project" value="TreeGrafter"/>
</dbReference>
<dbReference type="AlphaFoldDB" id="A0A6I3T0L7"/>
<dbReference type="PANTHER" id="PTHR30383:SF5">
    <property type="entry name" value="SGNH HYDROLASE-TYPE ESTERASE DOMAIN-CONTAINING PROTEIN"/>
    <property type="match status" value="1"/>
</dbReference>
<evidence type="ECO:0008006" key="4">
    <source>
        <dbReference type="Google" id="ProtNLM"/>
    </source>
</evidence>
<dbReference type="PROSITE" id="PS00018">
    <property type="entry name" value="EF_HAND_1"/>
    <property type="match status" value="1"/>
</dbReference>
<feature type="signal peptide" evidence="1">
    <location>
        <begin position="1"/>
        <end position="37"/>
    </location>
</feature>
<evidence type="ECO:0000313" key="3">
    <source>
        <dbReference type="Proteomes" id="UP000430634"/>
    </source>
</evidence>
<protein>
    <recommendedName>
        <fullName evidence="4">SGNH hydrolase-type esterase domain-containing protein</fullName>
    </recommendedName>
</protein>
<feature type="chain" id="PRO_5026064118" description="SGNH hydrolase-type esterase domain-containing protein" evidence="1">
    <location>
        <begin position="38"/>
        <end position="745"/>
    </location>
</feature>
<dbReference type="InterPro" id="IPR036514">
    <property type="entry name" value="SGNH_hydro_sf"/>
</dbReference>
<dbReference type="PANTHER" id="PTHR30383">
    <property type="entry name" value="THIOESTERASE 1/PROTEASE 1/LYSOPHOSPHOLIPASE L1"/>
    <property type="match status" value="1"/>
</dbReference>
<dbReference type="Proteomes" id="UP000430634">
    <property type="component" value="Unassembled WGS sequence"/>
</dbReference>
<dbReference type="InterPro" id="IPR051532">
    <property type="entry name" value="Ester_Hydrolysis_Enzymes"/>
</dbReference>
<dbReference type="SUPFAM" id="SSF52266">
    <property type="entry name" value="SGNH hydrolase"/>
    <property type="match status" value="1"/>
</dbReference>
<sequence length="745" mass="78549">MFHALHAVRTVGRVKVRCASGFILWLALAMAPFTASAAPPGTIRVMAIGDSLTNGYPLTPAISYRKKLGESLTAAGISFDYVGGRDENPADPEHDLAHEGNIGAKVESMMGGAAWQQYRPNIILLMGGTNDFREVEASGSFSRIRDVVDIFVLADMIAKINADYQSDGGKVEIFVSSIPPMGYATVDGSSRLTATMLERLRAILGNPAYPVQETSFTATFNRFLSRIGLTPDLHDIFQRADTDGAAGLSEAETEQALKWLGEYIINKYIGDYNNKIRTLAVTHRNVHFVDAGAALTLADFNDGTHPATQAAYDKMAPAWFAALSAFVNSLPRYWVGETGDWADQYNWAFAPDGVGGAGQPVRGDAYLRQHDALDRIVTRSAGASELFMSRLEIDALGSGTMTLRSRQAMSVLLIVAGAAGQGHVDHHAGSTITVPNIVLGSEPGSSGSYRLADAGSLLKSGNVEAGFAGAGSFVQEGGTNDLLRQLILGFATSGTGSYRLEDGTLSANQEFIGLHGKGHFVQNGGVNRVEYKSYTAGNVSGTLSIASEPGGQGTYSMLGGTLEAVRIANFGTFDFRGGTVRAQFQNDGELRLHGSLALTGSLAQAAGGRLYIEDALAGWSTAALHVTETASFAGPIIVNLAAGAAPQLGQAFEILTATAGLDEELPSMVRLPLLPGKLMARAAVAGNALAVRIDTVRCEDVELVRQSVGQAGAFLPADVNRDGIVNVRDVAAIAKKLPTGTVCGR</sequence>